<dbReference type="EMBL" id="JAOVQO010000005">
    <property type="protein sequence ID" value="MCU9847712.1"/>
    <property type="molecule type" value="Genomic_DNA"/>
</dbReference>
<protein>
    <submittedName>
        <fullName evidence="2">Uncharacterized protein</fullName>
    </submittedName>
</protein>
<evidence type="ECO:0000313" key="2">
    <source>
        <dbReference type="EMBL" id="MCU9847712.1"/>
    </source>
</evidence>
<name>A0ABT2X198_9RHOB</name>
<organism evidence="2 3">
    <name type="scientific">Albidovulum salinarum</name>
    <dbReference type="NCBI Taxonomy" id="2984153"/>
    <lineage>
        <taxon>Bacteria</taxon>
        <taxon>Pseudomonadati</taxon>
        <taxon>Pseudomonadota</taxon>
        <taxon>Alphaproteobacteria</taxon>
        <taxon>Rhodobacterales</taxon>
        <taxon>Paracoccaceae</taxon>
        <taxon>Albidovulum</taxon>
    </lineage>
</organism>
<evidence type="ECO:0000313" key="3">
    <source>
        <dbReference type="Proteomes" id="UP001209535"/>
    </source>
</evidence>
<dbReference type="RefSeq" id="WP_263334462.1">
    <property type="nucleotide sequence ID" value="NZ_JAOVQO010000005.1"/>
</dbReference>
<proteinExistence type="predicted"/>
<keyword evidence="1" id="KW-0732">Signal</keyword>
<sequence length="150" mass="16645">MYWTSSGLIKGLVMVGAFSAIFANSSSASEFEHLKQILERGDAEQFAIAHQCAALFHSSIELGGNAMDEQTLEKYKAMRSTAQKFSKISLEKKGLSGEDLILAHVTGYLEKLTGYYTFYQELGKNGENPFASSDWQADKEICVKLFDLKP</sequence>
<dbReference type="Proteomes" id="UP001209535">
    <property type="component" value="Unassembled WGS sequence"/>
</dbReference>
<keyword evidence="3" id="KW-1185">Reference proteome</keyword>
<feature type="signal peptide" evidence="1">
    <location>
        <begin position="1"/>
        <end position="28"/>
    </location>
</feature>
<evidence type="ECO:0000256" key="1">
    <source>
        <dbReference type="SAM" id="SignalP"/>
    </source>
</evidence>
<feature type="chain" id="PRO_5045645776" evidence="1">
    <location>
        <begin position="29"/>
        <end position="150"/>
    </location>
</feature>
<accession>A0ABT2X198</accession>
<reference evidence="2 3" key="1">
    <citation type="submission" date="2022-10" db="EMBL/GenBank/DDBJ databases">
        <title>Defluviimonas sp. nov., isolated from ocean surface sediments.</title>
        <authorList>
            <person name="He W."/>
            <person name="Wang L."/>
            <person name="Zhang D.-F."/>
        </authorList>
    </citation>
    <scope>NUCLEOTIDE SEQUENCE [LARGE SCALE GENOMIC DNA]</scope>
    <source>
        <strain evidence="2 3">WL0024</strain>
    </source>
</reference>
<comment type="caution">
    <text evidence="2">The sequence shown here is derived from an EMBL/GenBank/DDBJ whole genome shotgun (WGS) entry which is preliminary data.</text>
</comment>
<gene>
    <name evidence="2" type="ORF">OEZ60_06795</name>
</gene>